<evidence type="ECO:0000259" key="3">
    <source>
        <dbReference type="Pfam" id="PF14648"/>
    </source>
</evidence>
<name>A0A7S0DSK7_9EUKA</name>
<evidence type="ECO:0008006" key="5">
    <source>
        <dbReference type="Google" id="ProtNLM"/>
    </source>
</evidence>
<gene>
    <name evidence="4" type="ORF">LAMO00422_LOCUS20441</name>
</gene>
<evidence type="ECO:0000256" key="1">
    <source>
        <dbReference type="ARBA" id="ARBA00010319"/>
    </source>
</evidence>
<proteinExistence type="inferred from homology"/>
<reference evidence="4" key="1">
    <citation type="submission" date="2021-01" db="EMBL/GenBank/DDBJ databases">
        <authorList>
            <person name="Corre E."/>
            <person name="Pelletier E."/>
            <person name="Niang G."/>
            <person name="Scheremetjew M."/>
            <person name="Finn R."/>
            <person name="Kale V."/>
            <person name="Holt S."/>
            <person name="Cochrane G."/>
            <person name="Meng A."/>
            <person name="Brown T."/>
            <person name="Cohen L."/>
        </authorList>
    </citation>
    <scope>NUCLEOTIDE SEQUENCE</scope>
    <source>
        <strain evidence="4">CCMP2058</strain>
    </source>
</reference>
<organism evidence="4">
    <name type="scientific">Amorphochlora amoebiformis</name>
    <dbReference type="NCBI Taxonomy" id="1561963"/>
    <lineage>
        <taxon>Eukaryota</taxon>
        <taxon>Sar</taxon>
        <taxon>Rhizaria</taxon>
        <taxon>Cercozoa</taxon>
        <taxon>Chlorarachniophyceae</taxon>
        <taxon>Amorphochlora</taxon>
    </lineage>
</organism>
<dbReference type="InterPro" id="IPR039199">
    <property type="entry name" value="FAM91"/>
</dbReference>
<dbReference type="PANTHER" id="PTHR28441">
    <property type="entry name" value="PROTEIN FAM91A1"/>
    <property type="match status" value="1"/>
</dbReference>
<dbReference type="Pfam" id="PF14647">
    <property type="entry name" value="FAM91_N"/>
    <property type="match status" value="1"/>
</dbReference>
<dbReference type="AlphaFoldDB" id="A0A7S0DSK7"/>
<feature type="domain" description="FAM91 C-terminal" evidence="3">
    <location>
        <begin position="687"/>
        <end position="770"/>
    </location>
</feature>
<dbReference type="EMBL" id="HBEM01029987">
    <property type="protein sequence ID" value="CAD8461481.1"/>
    <property type="molecule type" value="Transcribed_RNA"/>
</dbReference>
<protein>
    <recommendedName>
        <fullName evidence="5">FAM91 N-terminal domain-containing protein</fullName>
    </recommendedName>
</protein>
<feature type="domain" description="FAM91 N-terminal" evidence="2">
    <location>
        <begin position="18"/>
        <end position="325"/>
    </location>
</feature>
<dbReference type="InterPro" id="IPR028097">
    <property type="entry name" value="FAM91_C_dom"/>
</dbReference>
<evidence type="ECO:0000313" key="4">
    <source>
        <dbReference type="EMBL" id="CAD8461481.1"/>
    </source>
</evidence>
<dbReference type="InterPro" id="IPR028091">
    <property type="entry name" value="FAM91_N_dom"/>
</dbReference>
<accession>A0A7S0DSK7</accession>
<feature type="domain" description="FAM91 C-terminal" evidence="3">
    <location>
        <begin position="349"/>
        <end position="548"/>
    </location>
</feature>
<dbReference type="Pfam" id="PF14648">
    <property type="entry name" value="FAM91_C"/>
    <property type="match status" value="2"/>
</dbReference>
<dbReference type="PANTHER" id="PTHR28441:SF2">
    <property type="entry name" value="PROTEIN FAM91A1"/>
    <property type="match status" value="1"/>
</dbReference>
<sequence>MGMADRSNKGLNLVLDLVRTQTPWSKIPPEIRKRYQSQLGTEDKWERLRIPWALQLHLPHHTTMLIPKSKFYYRALEAFRVKRMPYPYHYQREIIDLLGILPRRYYSELIATLLASERGFDEVPSFTARDVVRLINIDRNAYIRIANACKRDNQWSNVKRRHAVISRYLPPPPLEEGTPDPWWNVWTVGARKQEEGVEWEQKELNAFSTITQSESTLAGEVSRTGVNMLHCRGRVWFEVKLTPQDRITVPPLEGFVMNKLNRDQFERLMYEIFVTADESYTLQELATVLNADLRLVLDAASLYCRLGFAKRVPPHGESIALHVSWESEGGNQPTGGLERQGTDTDDLRDRIALVYDASVVSWLMMGSFSATLKQLSVSMFEVGRLRAKSVEQLITEIGKLDRNTAAAAGGEFLEYFEYSAALRRTLLSIQAGGKRKVSMFRLGSLANLDHKTRAKLLERYTCVVSIAPSRATTEHDQNPPSLGPPSRLCRSPWMKLFLYQSLQSGPASVLFSRGTRITTLPHPLRKYRRYLVVEWDASNSQVASSNPVTGKTEGLDGSGNGVLIVHRCEIVLLLNSRITLHPVFVQGYETMEFEDSKQGKLRERRTSSGHARWASAIMMAGCLKRDEDMRRIKSPNAHSKELTAVVPLPFPTTKADTKEKKNSIEGRGELGVPVEAYEVAKRVVMEFGVGRAVGYVRTLTEINPKTKEIKWIPLELEFGVVMFQHNSNTTQCKLLETDELLSEEALKSHANDMTAFAKRLDKFVSKYSSGPGKGWLPRHSLLFDGHSLRRLTLA</sequence>
<evidence type="ECO:0000259" key="2">
    <source>
        <dbReference type="Pfam" id="PF14647"/>
    </source>
</evidence>
<comment type="similarity">
    <text evidence="1">Belongs to the FAM91 family.</text>
</comment>